<keyword evidence="2" id="KW-0805">Transcription regulation</keyword>
<feature type="compositionally biased region" description="Polar residues" evidence="5">
    <location>
        <begin position="118"/>
        <end position="133"/>
    </location>
</feature>
<dbReference type="Proteomes" id="UP000317650">
    <property type="component" value="Chromosome 4"/>
</dbReference>
<dbReference type="AlphaFoldDB" id="A0A4S8K957"/>
<feature type="region of interest" description="Disordered" evidence="5">
    <location>
        <begin position="88"/>
        <end position="139"/>
    </location>
</feature>
<evidence type="ECO:0000256" key="2">
    <source>
        <dbReference type="ARBA" id="ARBA00023015"/>
    </source>
</evidence>
<organism evidence="6 7">
    <name type="scientific">Musa balbisiana</name>
    <name type="common">Banana</name>
    <dbReference type="NCBI Taxonomy" id="52838"/>
    <lineage>
        <taxon>Eukaryota</taxon>
        <taxon>Viridiplantae</taxon>
        <taxon>Streptophyta</taxon>
        <taxon>Embryophyta</taxon>
        <taxon>Tracheophyta</taxon>
        <taxon>Spermatophyta</taxon>
        <taxon>Magnoliopsida</taxon>
        <taxon>Liliopsida</taxon>
        <taxon>Zingiberales</taxon>
        <taxon>Musaceae</taxon>
        <taxon>Musa</taxon>
    </lineage>
</organism>
<gene>
    <name evidence="6" type="ORF">C4D60_Mb04t02180</name>
</gene>
<evidence type="ECO:0000256" key="5">
    <source>
        <dbReference type="SAM" id="MobiDB-lite"/>
    </source>
</evidence>
<comment type="caution">
    <text evidence="6">The sequence shown here is derived from an EMBL/GenBank/DDBJ whole genome shotgun (WGS) entry which is preliminary data.</text>
</comment>
<evidence type="ECO:0008006" key="8">
    <source>
        <dbReference type="Google" id="ProtNLM"/>
    </source>
</evidence>
<comment type="subcellular location">
    <subcellularLocation>
        <location evidence="1">Nucleus</location>
    </subcellularLocation>
</comment>
<dbReference type="EMBL" id="PYDT01000001">
    <property type="protein sequence ID" value="THU71508.1"/>
    <property type="molecule type" value="Genomic_DNA"/>
</dbReference>
<dbReference type="PANTHER" id="PTHR21277">
    <property type="entry name" value="TRANSCRIPTIONAL ADAPTER 1"/>
    <property type="match status" value="1"/>
</dbReference>
<evidence type="ECO:0000256" key="4">
    <source>
        <dbReference type="ARBA" id="ARBA00023242"/>
    </source>
</evidence>
<dbReference type="GO" id="GO:0006357">
    <property type="term" value="P:regulation of transcription by RNA polymerase II"/>
    <property type="evidence" value="ECO:0007669"/>
    <property type="project" value="TreeGrafter"/>
</dbReference>
<dbReference type="GO" id="GO:0005634">
    <property type="term" value="C:nucleus"/>
    <property type="evidence" value="ECO:0007669"/>
    <property type="project" value="UniProtKB-SubCell"/>
</dbReference>
<dbReference type="GO" id="GO:0003713">
    <property type="term" value="F:transcription coactivator activity"/>
    <property type="evidence" value="ECO:0007669"/>
    <property type="project" value="TreeGrafter"/>
</dbReference>
<evidence type="ECO:0000256" key="1">
    <source>
        <dbReference type="ARBA" id="ARBA00004123"/>
    </source>
</evidence>
<keyword evidence="4" id="KW-0539">Nucleus</keyword>
<keyword evidence="7" id="KW-1185">Reference proteome</keyword>
<evidence type="ECO:0000313" key="6">
    <source>
        <dbReference type="EMBL" id="THU71508.1"/>
    </source>
</evidence>
<protein>
    <recommendedName>
        <fullName evidence="8">Transcriptional coactivator Hfi1/Transcriptional adapter 1</fullName>
    </recommendedName>
</protein>
<reference evidence="6 7" key="1">
    <citation type="journal article" date="2019" name="Nat. Plants">
        <title>Genome sequencing of Musa balbisiana reveals subgenome evolution and function divergence in polyploid bananas.</title>
        <authorList>
            <person name="Yao X."/>
        </authorList>
    </citation>
    <scope>NUCLEOTIDE SEQUENCE [LARGE SCALE GENOMIC DNA]</scope>
    <source>
        <strain evidence="7">cv. DH-PKW</strain>
        <tissue evidence="6">Leaves</tissue>
    </source>
</reference>
<sequence length="464" mass="51593">MKPLAQPLASLQLRHHSRINLSVLKSQIAKQLGTKRAQCYFSYLNGLLSQKLSKSEFNKLCFVTLGPENLPLHNQLIGSILRNACQAKTPPPINHDKGVQKPVKASPKKSRQGDDGFDSSQTPTSMPISSNGRNLPLSPCRVTVGSQNWHFKDHQSPPEPHGTAEIASDQSVVTYDEVVSRENGDLSSSNLRRLQHQQGEPVEQLAKRPRLAMPLLHDQGSVHGKNLVGKSNVEDRDRLDHWECYREPLRAPLGIPFSSSNIGGARRCLLPRAGASSGGFGSSYHSGELCNTEILKKQMEKMAEAHGLGGVTMDCVDLLNNSLDTYLKRLIRSCVELVRARIGHELIKQTVFRLQPYRKPITGTWVGNNIPTQIGGPLEGSHELKNCCSISMQDFVVAMELNPQQLGEDWPLLLEKICICSFEELDGSRQDVSLTKEVICKKKRLLWDNGDALRIGHQFFSRSH</sequence>
<dbReference type="PANTHER" id="PTHR21277:SF5">
    <property type="entry name" value="TRANSCRIPTIONAL ADAPTER 1"/>
    <property type="match status" value="1"/>
</dbReference>
<name>A0A4S8K957_MUSBA</name>
<dbReference type="GO" id="GO:0000124">
    <property type="term" value="C:SAGA complex"/>
    <property type="evidence" value="ECO:0007669"/>
    <property type="project" value="UniProtKB-ARBA"/>
</dbReference>
<accession>A0A4S8K957</accession>
<proteinExistence type="predicted"/>
<dbReference type="CDD" id="cd22933">
    <property type="entry name" value="HFD_HFI1"/>
    <property type="match status" value="1"/>
</dbReference>
<evidence type="ECO:0000256" key="3">
    <source>
        <dbReference type="ARBA" id="ARBA00023163"/>
    </source>
</evidence>
<dbReference type="Pfam" id="PF12767">
    <property type="entry name" value="SAGA-Tad1"/>
    <property type="match status" value="1"/>
</dbReference>
<keyword evidence="3" id="KW-0804">Transcription</keyword>
<dbReference type="InterPro" id="IPR024738">
    <property type="entry name" value="Hfi1/Tada1"/>
</dbReference>
<evidence type="ECO:0000313" key="7">
    <source>
        <dbReference type="Proteomes" id="UP000317650"/>
    </source>
</evidence>